<dbReference type="FunFam" id="1.10.420.10:FF:000001">
    <property type="entry name" value="Peroxidase"/>
    <property type="match status" value="1"/>
</dbReference>
<keyword evidence="6 16" id="KW-0479">Metal-binding</keyword>
<feature type="binding site" evidence="16">
    <location>
        <position position="121"/>
    </location>
    <ligand>
        <name>Ca(2+)</name>
        <dbReference type="ChEBI" id="CHEBI:29108"/>
        <label>1</label>
    </ligand>
</feature>
<feature type="compositionally biased region" description="Polar residues" evidence="19">
    <location>
        <begin position="422"/>
        <end position="435"/>
    </location>
</feature>
<feature type="region of interest" description="Disordered" evidence="19">
    <location>
        <begin position="422"/>
        <end position="460"/>
    </location>
</feature>
<dbReference type="PANTHER" id="PTHR31388">
    <property type="entry name" value="PEROXIDASE 72-RELATED"/>
    <property type="match status" value="1"/>
</dbReference>
<feature type="disulfide bond" evidence="18">
    <location>
        <begin position="234"/>
        <end position="260"/>
    </location>
</feature>
<proteinExistence type="inferred from homology"/>
<dbReference type="InterPro" id="IPR033905">
    <property type="entry name" value="Secretory_peroxidase"/>
</dbReference>
<evidence type="ECO:0000256" key="7">
    <source>
        <dbReference type="ARBA" id="ARBA00022837"/>
    </source>
</evidence>
<dbReference type="PROSITE" id="PS00435">
    <property type="entry name" value="PEROXIDASE_1"/>
    <property type="match status" value="1"/>
</dbReference>
<sequence>MRRLDTPLDFEPSLRFQEVTNPRRKLDFYANGSVGHSMATAQMFFTIFFVVMLPAQGLLTPDFYDAVCPQALPTIRAVVEAAVSLQPRLGASLVRLHFHDCFVNGCDGSVLLDDSATFVGEKTAAPNNNSLRGFEVIDDIKAVVNAACFGNVVSCADILAVAARDSIVALGGSSYEVLLGRRDATTASMDDANADIPTPFFGLPDLLAKFQSHGLAVEDLVALSGAHTLGYARCALFRDRLYNETSTIDSDFASALQARCPRTGGDDELSPLDETSPAVFDAGYYRGLLQNKGLLHSDQQLFGGDGSGDTDALVQHYSENPGEFMADFGAAMIKMGSISPLTGSDGEIRENCRPSEEATHQALDSESQRANCLHLYFEAGVRTPIPCLSIYVPMLRSWLITSSVASRSSRFSALRRRVPFFSSSGDNKTTKMSGQGTPGGFSGNRASPHPRKPASAGKSMYQGHAEYKSPDVFRNAKYPNTVMPQHRRASPESSGESMYQGDGMYRSPNVLFHSAKSPNTVIPQHSRASPESDDKSTYESPNVFRNAKSSHTVIGQCSRASPESIGSNTSRSPRNDAEVQHFDICKAKDAGLVMLKRSLQAINREKRIEAERAKIVPRHIHLRPGMILLKNYLGHDDQACVKIVKKCRDLGVGLGGFYRPGYQDGAKLHLRMMCLGMNWDPQSRSYDSKRPIDGAEPPKIPEDFIEMVDRAIQSSHDFLNTQYHGVNAASEVPKVSPDLCIVNFYDNNGRLGLHQDRDECEESLRRGLPVVSFSLGDTAKFLYGDQRDINKAQEVELESGDVLIFGGKSRHIFHGVSSIIPITAPKWLIEETDMLPGRLNLTFRKY</sequence>
<dbReference type="PROSITE" id="PS50873">
    <property type="entry name" value="PEROXIDASE_4"/>
    <property type="match status" value="1"/>
</dbReference>
<dbReference type="GO" id="GO:0046872">
    <property type="term" value="F:metal ion binding"/>
    <property type="evidence" value="ECO:0007669"/>
    <property type="project" value="UniProtKB-KW"/>
</dbReference>
<evidence type="ECO:0000259" key="21">
    <source>
        <dbReference type="PROSITE" id="PS51471"/>
    </source>
</evidence>
<feature type="compositionally biased region" description="Polar residues" evidence="19">
    <location>
        <begin position="547"/>
        <end position="572"/>
    </location>
</feature>
<feature type="disulfide bond" evidence="18">
    <location>
        <begin position="101"/>
        <end position="106"/>
    </location>
</feature>
<feature type="binding site" description="axial binding residue" evidence="16">
    <location>
        <position position="227"/>
    </location>
    <ligand>
        <name>heme b</name>
        <dbReference type="ChEBI" id="CHEBI:60344"/>
    </ligand>
    <ligandPart>
        <name>Fe</name>
        <dbReference type="ChEBI" id="CHEBI:18248"/>
    </ligandPart>
</feature>
<feature type="compositionally biased region" description="Polar residues" evidence="19">
    <location>
        <begin position="516"/>
        <end position="527"/>
    </location>
</feature>
<feature type="binding site" evidence="16">
    <location>
        <position position="273"/>
    </location>
    <ligand>
        <name>Ca(2+)</name>
        <dbReference type="ChEBI" id="CHEBI:29108"/>
        <label>2</label>
    </ligand>
</feature>
<dbReference type="SUPFAM" id="SSF48113">
    <property type="entry name" value="Heme-dependent peroxidases"/>
    <property type="match status" value="1"/>
</dbReference>
<dbReference type="GO" id="GO:0020037">
    <property type="term" value="F:heme binding"/>
    <property type="evidence" value="ECO:0007669"/>
    <property type="project" value="InterPro"/>
</dbReference>
<dbReference type="GO" id="GO:0140825">
    <property type="term" value="F:lactoperoxidase activity"/>
    <property type="evidence" value="ECO:0007669"/>
    <property type="project" value="UniProtKB-EC"/>
</dbReference>
<evidence type="ECO:0000256" key="8">
    <source>
        <dbReference type="ARBA" id="ARBA00023002"/>
    </source>
</evidence>
<feature type="binding site" evidence="16">
    <location>
        <position position="228"/>
    </location>
    <ligand>
        <name>Ca(2+)</name>
        <dbReference type="ChEBI" id="CHEBI:29108"/>
        <label>2</label>
    </ligand>
</feature>
<feature type="binding site" evidence="16">
    <location>
        <position position="105"/>
    </location>
    <ligand>
        <name>Ca(2+)</name>
        <dbReference type="ChEBI" id="CHEBI:29108"/>
        <label>1</label>
    </ligand>
</feature>
<dbReference type="PRINTS" id="PR00461">
    <property type="entry name" value="PLPEROXIDASE"/>
</dbReference>
<keyword evidence="13" id="KW-0376">Hydrogen peroxide</keyword>
<dbReference type="InterPro" id="IPR027450">
    <property type="entry name" value="AlkB-like"/>
</dbReference>
<dbReference type="InterPro" id="IPR000823">
    <property type="entry name" value="Peroxidase_pln"/>
</dbReference>
<evidence type="ECO:0000256" key="17">
    <source>
        <dbReference type="PIRSR" id="PIRSR600823-4"/>
    </source>
</evidence>
<evidence type="ECO:0000256" key="5">
    <source>
        <dbReference type="ARBA" id="ARBA00022617"/>
    </source>
</evidence>
<dbReference type="SUPFAM" id="SSF51197">
    <property type="entry name" value="Clavaminate synthase-like"/>
    <property type="match status" value="1"/>
</dbReference>
<feature type="binding site" evidence="16">
    <location>
        <position position="281"/>
    </location>
    <ligand>
        <name>Ca(2+)</name>
        <dbReference type="ChEBI" id="CHEBI:29108"/>
        <label>2</label>
    </ligand>
</feature>
<evidence type="ECO:0000256" key="1">
    <source>
        <dbReference type="ARBA" id="ARBA00000189"/>
    </source>
</evidence>
<keyword evidence="11" id="KW-0325">Glycoprotein</keyword>
<dbReference type="AlphaFoldDB" id="A0A9E7L3W7"/>
<dbReference type="Gene3D" id="1.10.520.10">
    <property type="match status" value="1"/>
</dbReference>
<feature type="binding site" evidence="16">
    <location>
        <position position="103"/>
    </location>
    <ligand>
        <name>Ca(2+)</name>
        <dbReference type="ChEBI" id="CHEBI:29108"/>
        <label>1</label>
    </ligand>
</feature>
<feature type="domain" description="Plant heme peroxidase family profile" evidence="20">
    <location>
        <begin position="58"/>
        <end position="356"/>
    </location>
</feature>
<evidence type="ECO:0000256" key="19">
    <source>
        <dbReference type="SAM" id="MobiDB-lite"/>
    </source>
</evidence>
<dbReference type="PRINTS" id="PR00458">
    <property type="entry name" value="PEROXIDASE"/>
</dbReference>
<feature type="region of interest" description="Disordered" evidence="19">
    <location>
        <begin position="482"/>
        <end position="576"/>
    </location>
</feature>
<evidence type="ECO:0000256" key="2">
    <source>
        <dbReference type="ARBA" id="ARBA00006873"/>
    </source>
</evidence>
<dbReference type="FunFam" id="1.10.520.10:FF:000009">
    <property type="entry name" value="Peroxidase"/>
    <property type="match status" value="1"/>
</dbReference>
<feature type="binding site" evidence="16">
    <location>
        <position position="109"/>
    </location>
    <ligand>
        <name>Ca(2+)</name>
        <dbReference type="ChEBI" id="CHEBI:29108"/>
        <label>1</label>
    </ligand>
</feature>
<feature type="binding site" evidence="16">
    <location>
        <position position="107"/>
    </location>
    <ligand>
        <name>Ca(2+)</name>
        <dbReference type="ChEBI" id="CHEBI:29108"/>
        <label>1</label>
    </ligand>
</feature>
<dbReference type="GO" id="GO:0006979">
    <property type="term" value="P:response to oxidative stress"/>
    <property type="evidence" value="ECO:0007669"/>
    <property type="project" value="InterPro"/>
</dbReference>
<dbReference type="InterPro" id="IPR019793">
    <property type="entry name" value="Peroxidases_heam-ligand_BS"/>
</dbReference>
<dbReference type="PROSITE" id="PS51471">
    <property type="entry name" value="FE2OG_OXY"/>
    <property type="match status" value="1"/>
</dbReference>
<evidence type="ECO:0000256" key="3">
    <source>
        <dbReference type="ARBA" id="ARBA00007879"/>
    </source>
</evidence>
<keyword evidence="5" id="KW-0349">Heme</keyword>
<dbReference type="Pfam" id="PF00141">
    <property type="entry name" value="peroxidase"/>
    <property type="match status" value="1"/>
</dbReference>
<comment type="catalytic activity">
    <reaction evidence="1">
        <text>2 a phenolic donor + H2O2 = 2 a phenolic radical donor + 2 H2O</text>
        <dbReference type="Rhea" id="RHEA:56136"/>
        <dbReference type="ChEBI" id="CHEBI:15377"/>
        <dbReference type="ChEBI" id="CHEBI:16240"/>
        <dbReference type="ChEBI" id="CHEBI:139520"/>
        <dbReference type="ChEBI" id="CHEBI:139521"/>
        <dbReference type="EC" id="1.11.1.7"/>
    </reaction>
</comment>
<protein>
    <submittedName>
        <fullName evidence="22">Peroxidase</fullName>
    </submittedName>
</protein>
<comment type="cofactor">
    <cofactor evidence="16">
        <name>heme b</name>
        <dbReference type="ChEBI" id="CHEBI:60344"/>
    </cofactor>
    <text evidence="16">Binds 1 heme b (iron(II)-protoporphyrin IX) group per subunit.</text>
</comment>
<evidence type="ECO:0000259" key="20">
    <source>
        <dbReference type="PROSITE" id="PS50873"/>
    </source>
</evidence>
<dbReference type="Pfam" id="PF13532">
    <property type="entry name" value="2OG-FeII_Oxy_2"/>
    <property type="match status" value="1"/>
</dbReference>
<accession>A0A9E7L3W7</accession>
<keyword evidence="4 22" id="KW-0575">Peroxidase</keyword>
<feature type="site" description="Transition state stabilizer" evidence="17">
    <location>
        <position position="95"/>
    </location>
</feature>
<evidence type="ECO:0000256" key="10">
    <source>
        <dbReference type="ARBA" id="ARBA00023157"/>
    </source>
</evidence>
<keyword evidence="12" id="KW-0873">Pyrrolidone carboxylic acid</keyword>
<dbReference type="PANTHER" id="PTHR31388:SF123">
    <property type="entry name" value="PEROXIDASE RIP1"/>
    <property type="match status" value="1"/>
</dbReference>
<evidence type="ECO:0000256" key="4">
    <source>
        <dbReference type="ARBA" id="ARBA00022559"/>
    </source>
</evidence>
<organism evidence="22 23">
    <name type="scientific">Musa troglodytarum</name>
    <name type="common">fe'i banana</name>
    <dbReference type="NCBI Taxonomy" id="320322"/>
    <lineage>
        <taxon>Eukaryota</taxon>
        <taxon>Viridiplantae</taxon>
        <taxon>Streptophyta</taxon>
        <taxon>Embryophyta</taxon>
        <taxon>Tracheophyta</taxon>
        <taxon>Spermatophyta</taxon>
        <taxon>Magnoliopsida</taxon>
        <taxon>Liliopsida</taxon>
        <taxon>Zingiberales</taxon>
        <taxon>Musaceae</taxon>
        <taxon>Musa</taxon>
    </lineage>
</organism>
<dbReference type="OrthoDB" id="6614653at2759"/>
<keyword evidence="7 16" id="KW-0106">Calcium</keyword>
<dbReference type="Gene3D" id="1.10.420.10">
    <property type="entry name" value="Peroxidase, domain 2"/>
    <property type="match status" value="1"/>
</dbReference>
<comment type="similarity">
    <text evidence="2">Belongs to the peroxidase family. Ascorbate peroxidase subfamily.</text>
</comment>
<comment type="similarity">
    <text evidence="3">Belongs to the alkB family.</text>
</comment>
<feature type="compositionally biased region" description="Basic and acidic residues" evidence="19">
    <location>
        <begin position="528"/>
        <end position="537"/>
    </location>
</feature>
<feature type="binding site" evidence="16">
    <location>
        <position position="100"/>
    </location>
    <ligand>
        <name>Ca(2+)</name>
        <dbReference type="ChEBI" id="CHEBI:29108"/>
        <label>1</label>
    </ligand>
</feature>
<evidence type="ECO:0000256" key="15">
    <source>
        <dbReference type="PIRSR" id="PIRSR600823-2"/>
    </source>
</evidence>
<dbReference type="InterPro" id="IPR037151">
    <property type="entry name" value="AlkB-like_sf"/>
</dbReference>
<evidence type="ECO:0000256" key="14">
    <source>
        <dbReference type="PIRSR" id="PIRSR600823-1"/>
    </source>
</evidence>
<dbReference type="GO" id="GO:0042744">
    <property type="term" value="P:hydrogen peroxide catabolic process"/>
    <property type="evidence" value="ECO:0007669"/>
    <property type="project" value="UniProtKB-KW"/>
</dbReference>
<dbReference type="InterPro" id="IPR019794">
    <property type="entry name" value="Peroxidases_AS"/>
</dbReference>
<evidence type="ECO:0000256" key="12">
    <source>
        <dbReference type="ARBA" id="ARBA00023283"/>
    </source>
</evidence>
<evidence type="ECO:0000256" key="18">
    <source>
        <dbReference type="PIRSR" id="PIRSR600823-5"/>
    </source>
</evidence>
<gene>
    <name evidence="22" type="ORF">MUK42_06446</name>
</gene>
<feature type="disulfide bond" evidence="18">
    <location>
        <begin position="68"/>
        <end position="148"/>
    </location>
</feature>
<dbReference type="PROSITE" id="PS00436">
    <property type="entry name" value="PEROXIDASE_2"/>
    <property type="match status" value="1"/>
</dbReference>
<keyword evidence="9 16" id="KW-0408">Iron</keyword>
<dbReference type="InterPro" id="IPR005123">
    <property type="entry name" value="Oxoglu/Fe-dep_dioxygenase_dom"/>
</dbReference>
<keyword evidence="10 18" id="KW-1015">Disulfide bond</keyword>
<feature type="active site" description="Proton acceptor" evidence="14">
    <location>
        <position position="99"/>
    </location>
</feature>
<keyword evidence="23" id="KW-1185">Reference proteome</keyword>
<dbReference type="CDD" id="cd00693">
    <property type="entry name" value="secretory_peroxidase"/>
    <property type="match status" value="1"/>
</dbReference>
<dbReference type="InterPro" id="IPR002016">
    <property type="entry name" value="Haem_peroxidase"/>
</dbReference>
<evidence type="ECO:0000256" key="16">
    <source>
        <dbReference type="PIRSR" id="PIRSR600823-3"/>
    </source>
</evidence>
<feature type="binding site" evidence="15">
    <location>
        <position position="197"/>
    </location>
    <ligand>
        <name>substrate</name>
    </ligand>
</feature>
<keyword evidence="8" id="KW-0560">Oxidoreductase</keyword>
<name>A0A9E7L3W7_9LILI</name>
<evidence type="ECO:0000256" key="11">
    <source>
        <dbReference type="ARBA" id="ARBA00023180"/>
    </source>
</evidence>
<feature type="domain" description="Fe2OG dioxygenase" evidence="21">
    <location>
        <begin position="736"/>
        <end position="846"/>
    </location>
</feature>
<dbReference type="EMBL" id="CP097510">
    <property type="protein sequence ID" value="URE39636.1"/>
    <property type="molecule type" value="Genomic_DNA"/>
</dbReference>
<evidence type="ECO:0000256" key="6">
    <source>
        <dbReference type="ARBA" id="ARBA00022723"/>
    </source>
</evidence>
<dbReference type="InterPro" id="IPR010255">
    <property type="entry name" value="Haem_peroxidase_sf"/>
</dbReference>
<evidence type="ECO:0000313" key="22">
    <source>
        <dbReference type="EMBL" id="URE39636.1"/>
    </source>
</evidence>
<evidence type="ECO:0000256" key="13">
    <source>
        <dbReference type="ARBA" id="ARBA00023324"/>
    </source>
</evidence>
<evidence type="ECO:0000256" key="9">
    <source>
        <dbReference type="ARBA" id="ARBA00023004"/>
    </source>
</evidence>
<reference evidence="22" key="1">
    <citation type="submission" date="2022-05" db="EMBL/GenBank/DDBJ databases">
        <title>The Musa troglodytarum L. genome provides insights into the mechanism of non-climacteric behaviour and enrichment of carotenoids.</title>
        <authorList>
            <person name="Wang J."/>
        </authorList>
    </citation>
    <scope>NUCLEOTIDE SEQUENCE</scope>
    <source>
        <tissue evidence="22">Leaf</tissue>
    </source>
</reference>
<dbReference type="Gene3D" id="2.60.120.590">
    <property type="entry name" value="Alpha-ketoglutarate-dependent dioxygenase AlkB-like"/>
    <property type="match status" value="1"/>
</dbReference>
<evidence type="ECO:0000313" key="23">
    <source>
        <dbReference type="Proteomes" id="UP001055439"/>
    </source>
</evidence>
<feature type="disulfide bond" evidence="18">
    <location>
        <begin position="155"/>
        <end position="352"/>
    </location>
</feature>
<dbReference type="Proteomes" id="UP001055439">
    <property type="component" value="Chromosome 8"/>
</dbReference>
<comment type="cofactor">
    <cofactor evidence="16">
        <name>Ca(2+)</name>
        <dbReference type="ChEBI" id="CHEBI:29108"/>
    </cofactor>
    <text evidence="16">Binds 2 calcium ions per subunit.</text>
</comment>